<accession>A0ABW6DFX6</accession>
<evidence type="ECO:0000313" key="2">
    <source>
        <dbReference type="Proteomes" id="UP001598019"/>
    </source>
</evidence>
<name>A0ABW6DFX6_9BACT</name>
<dbReference type="Proteomes" id="UP001598019">
    <property type="component" value="Unassembled WGS sequence"/>
</dbReference>
<organism evidence="1 2">
    <name type="scientific">Aquirufa esocilacus</name>
    <dbReference type="NCBI Taxonomy" id="3096513"/>
    <lineage>
        <taxon>Bacteria</taxon>
        <taxon>Pseudomonadati</taxon>
        <taxon>Bacteroidota</taxon>
        <taxon>Cytophagia</taxon>
        <taxon>Cytophagales</taxon>
        <taxon>Flectobacillaceae</taxon>
        <taxon>Aquirufa</taxon>
    </lineage>
</organism>
<gene>
    <name evidence="1" type="ORF">SKC37_02880</name>
</gene>
<protein>
    <submittedName>
        <fullName evidence="1">Uncharacterized protein</fullName>
    </submittedName>
</protein>
<evidence type="ECO:0000313" key="1">
    <source>
        <dbReference type="EMBL" id="MFD3407589.1"/>
    </source>
</evidence>
<dbReference type="EMBL" id="JBBKXX010000001">
    <property type="protein sequence ID" value="MFD3407589.1"/>
    <property type="molecule type" value="Genomic_DNA"/>
</dbReference>
<reference evidence="1 2" key="1">
    <citation type="submission" date="2024-03" db="EMBL/GenBank/DDBJ databases">
        <title>Aquirufa genome sequencing.</title>
        <authorList>
            <person name="Pitt A."/>
            <person name="Hahn M.W."/>
        </authorList>
    </citation>
    <scope>NUCLEOTIDE SEQUENCE [LARGE SCALE GENOMIC DNA]</scope>
    <source>
        <strain evidence="1 2">HETE-83D</strain>
    </source>
</reference>
<sequence>MAEVTTEKWIELIENLVSNFDPTPTLVNSNFPLRWESNLFITDYDFETNYLELNQNEECASGEFLKSVGSAVVLNKEEDGSFEFWDGAYMIESHAWCRQLNMNENFPSFSLLQEKFSSQDELIAFLLETYG</sequence>
<comment type="caution">
    <text evidence="1">The sequence shown here is derived from an EMBL/GenBank/DDBJ whole genome shotgun (WGS) entry which is preliminary data.</text>
</comment>
<keyword evidence="2" id="KW-1185">Reference proteome</keyword>
<proteinExistence type="predicted"/>
<dbReference type="RefSeq" id="WP_377980016.1">
    <property type="nucleotide sequence ID" value="NZ_JBBKXX010000001.1"/>
</dbReference>